<evidence type="ECO:0000313" key="5">
    <source>
        <dbReference type="EMBL" id="MFC1405970.1"/>
    </source>
</evidence>
<accession>A0ABV6UWX4</accession>
<dbReference type="Proteomes" id="UP001592528">
    <property type="component" value="Unassembled WGS sequence"/>
</dbReference>
<evidence type="ECO:0000256" key="1">
    <source>
        <dbReference type="ARBA" id="ARBA00006383"/>
    </source>
</evidence>
<proteinExistence type="inferred from homology"/>
<protein>
    <recommendedName>
        <fullName evidence="4">Aminoglycoside N(3)-acetyltransferase</fullName>
        <ecNumber evidence="4">2.3.1.-</ecNumber>
    </recommendedName>
</protein>
<keyword evidence="4" id="KW-0046">Antibiotic resistance</keyword>
<dbReference type="PANTHER" id="PTHR11104:SF0">
    <property type="entry name" value="SPBETA PROPHAGE-DERIVED AMINOGLYCOSIDE N(3')-ACETYLTRANSFERASE-LIKE PROTEIN YOKD"/>
    <property type="match status" value="1"/>
</dbReference>
<comment type="catalytic activity">
    <reaction evidence="4">
        <text>a 2-deoxystreptamine antibiotic + acetyl-CoA = an N(3)-acetyl-2-deoxystreptamine antibiotic + CoA + H(+)</text>
        <dbReference type="Rhea" id="RHEA:12665"/>
        <dbReference type="ChEBI" id="CHEBI:15378"/>
        <dbReference type="ChEBI" id="CHEBI:57287"/>
        <dbReference type="ChEBI" id="CHEBI:57288"/>
        <dbReference type="ChEBI" id="CHEBI:57921"/>
        <dbReference type="ChEBI" id="CHEBI:77452"/>
        <dbReference type="EC" id="2.3.1.81"/>
    </reaction>
</comment>
<dbReference type="Pfam" id="PF02522">
    <property type="entry name" value="Antibiotic_NAT"/>
    <property type="match status" value="1"/>
</dbReference>
<comment type="caution">
    <text evidence="5">The sequence shown here is derived from an EMBL/GenBank/DDBJ whole genome shotgun (WGS) entry which is preliminary data.</text>
</comment>
<dbReference type="InterPro" id="IPR003679">
    <property type="entry name" value="Amioglycoside_AcTrfase"/>
</dbReference>
<dbReference type="RefSeq" id="WP_063757421.1">
    <property type="nucleotide sequence ID" value="NZ_JBHEZZ010000025.1"/>
</dbReference>
<dbReference type="InterPro" id="IPR028345">
    <property type="entry name" value="Antibiotic_NAT-like"/>
</dbReference>
<evidence type="ECO:0000256" key="4">
    <source>
        <dbReference type="RuleBase" id="RU365031"/>
    </source>
</evidence>
<sequence>MQASLRSIGQVRGGVRTVVDALLEAVGPMGTLVVYTATPENSLSSPAYLADTAGMVLRSQKIAYRRAMEPFDIDRTPSSRRTVGIVSEAVRTTPGALRSAHPQTSFAAMGPRAAEIVADHRLDCHLGEDSPVGRLYEMQAQGLLLGVTDRTFTPYHLAEYYPPNPPVRVHAALVSTEHRLRCWKLFNAVDLDDGHFPEMGERIRREVPFGEGQVGAADSLLVPLVPAVDAARRWIMERYLADRMTPPAYGIIRRLHTCCMPPELWSESCTFTTVERDSGELRTLSLKEFMTTRQALLSGGAR</sequence>
<evidence type="ECO:0000313" key="6">
    <source>
        <dbReference type="Proteomes" id="UP001592528"/>
    </source>
</evidence>
<organism evidence="5 6">
    <name type="scientific">Streptacidiphilus cavernicola</name>
    <dbReference type="NCBI Taxonomy" id="3342716"/>
    <lineage>
        <taxon>Bacteria</taxon>
        <taxon>Bacillati</taxon>
        <taxon>Actinomycetota</taxon>
        <taxon>Actinomycetes</taxon>
        <taxon>Kitasatosporales</taxon>
        <taxon>Streptomycetaceae</taxon>
        <taxon>Streptacidiphilus</taxon>
    </lineage>
</organism>
<keyword evidence="6" id="KW-1185">Reference proteome</keyword>
<dbReference type="SUPFAM" id="SSF110710">
    <property type="entry name" value="TTHA0583/YokD-like"/>
    <property type="match status" value="1"/>
</dbReference>
<evidence type="ECO:0000256" key="2">
    <source>
        <dbReference type="ARBA" id="ARBA00022679"/>
    </source>
</evidence>
<keyword evidence="3 4" id="KW-0012">Acyltransferase</keyword>
<reference evidence="5 6" key="1">
    <citation type="submission" date="2024-09" db="EMBL/GenBank/DDBJ databases">
        <authorList>
            <person name="Lee S.D."/>
        </authorList>
    </citation>
    <scope>NUCLEOTIDE SEQUENCE [LARGE SCALE GENOMIC DNA]</scope>
    <source>
        <strain evidence="5 6">N1-5</strain>
    </source>
</reference>
<comment type="similarity">
    <text evidence="1 4">Belongs to the antibiotic N-acetyltransferase family.</text>
</comment>
<dbReference type="PANTHER" id="PTHR11104">
    <property type="entry name" value="AMINOGLYCOSIDE N3-ACETYLTRANSFERASE"/>
    <property type="match status" value="1"/>
</dbReference>
<evidence type="ECO:0000256" key="3">
    <source>
        <dbReference type="ARBA" id="ARBA00023315"/>
    </source>
</evidence>
<dbReference type="EMBL" id="JBHEZZ010000025">
    <property type="protein sequence ID" value="MFC1405970.1"/>
    <property type="molecule type" value="Genomic_DNA"/>
</dbReference>
<name>A0ABV6UWX4_9ACTN</name>
<gene>
    <name evidence="5" type="ORF">ACEZDJ_32225</name>
</gene>
<keyword evidence="2 4" id="KW-0808">Transferase</keyword>
<dbReference type="EC" id="2.3.1.-" evidence="4"/>